<keyword evidence="3" id="KW-1185">Reference proteome</keyword>
<dbReference type="OrthoDB" id="228932at2"/>
<dbReference type="GO" id="GO:0004622">
    <property type="term" value="F:phosphatidylcholine lysophospholipase activity"/>
    <property type="evidence" value="ECO:0007669"/>
    <property type="project" value="TreeGrafter"/>
</dbReference>
<keyword evidence="1" id="KW-0812">Transmembrane</keyword>
<keyword evidence="2" id="KW-0378">Hydrolase</keyword>
<evidence type="ECO:0000313" key="3">
    <source>
        <dbReference type="Proteomes" id="UP000319557"/>
    </source>
</evidence>
<proteinExistence type="predicted"/>
<dbReference type="RefSeq" id="WP_145348835.1">
    <property type="nucleotide sequence ID" value="NZ_CP036261.1"/>
</dbReference>
<dbReference type="AlphaFoldDB" id="A0A517M8E1"/>
<gene>
    <name evidence="2" type="ORF">EC9_53680</name>
</gene>
<keyword evidence="1" id="KW-0472">Membrane</keyword>
<reference evidence="2 3" key="1">
    <citation type="submission" date="2019-02" db="EMBL/GenBank/DDBJ databases">
        <title>Deep-cultivation of Planctomycetes and their phenomic and genomic characterization uncovers novel biology.</title>
        <authorList>
            <person name="Wiegand S."/>
            <person name="Jogler M."/>
            <person name="Boedeker C."/>
            <person name="Pinto D."/>
            <person name="Vollmers J."/>
            <person name="Rivas-Marin E."/>
            <person name="Kohn T."/>
            <person name="Peeters S.H."/>
            <person name="Heuer A."/>
            <person name="Rast P."/>
            <person name="Oberbeckmann S."/>
            <person name="Bunk B."/>
            <person name="Jeske O."/>
            <person name="Meyerdierks A."/>
            <person name="Storesund J.E."/>
            <person name="Kallscheuer N."/>
            <person name="Luecker S."/>
            <person name="Lage O.M."/>
            <person name="Pohl T."/>
            <person name="Merkel B.J."/>
            <person name="Hornburger P."/>
            <person name="Mueller R.-W."/>
            <person name="Bruemmer F."/>
            <person name="Labrenz M."/>
            <person name="Spormann A.M."/>
            <person name="Op den Camp H."/>
            <person name="Overmann J."/>
            <person name="Amann R."/>
            <person name="Jetten M.S.M."/>
            <person name="Mascher T."/>
            <person name="Medema M.H."/>
            <person name="Devos D.P."/>
            <person name="Kaster A.-K."/>
            <person name="Ovreas L."/>
            <person name="Rohde M."/>
            <person name="Galperin M.Y."/>
            <person name="Jogler C."/>
        </authorList>
    </citation>
    <scope>NUCLEOTIDE SEQUENCE [LARGE SCALE GENOMIC DNA]</scope>
    <source>
        <strain evidence="2 3">EC9</strain>
    </source>
</reference>
<dbReference type="InterPro" id="IPR051532">
    <property type="entry name" value="Ester_Hydrolysis_Enzymes"/>
</dbReference>
<dbReference type="EMBL" id="CP036261">
    <property type="protein sequence ID" value="QDS91148.1"/>
    <property type="molecule type" value="Genomic_DNA"/>
</dbReference>
<dbReference type="InterPro" id="IPR036514">
    <property type="entry name" value="SGNH_hydro_sf"/>
</dbReference>
<evidence type="ECO:0000256" key="1">
    <source>
        <dbReference type="SAM" id="Phobius"/>
    </source>
</evidence>
<feature type="transmembrane region" description="Helical" evidence="1">
    <location>
        <begin position="25"/>
        <end position="49"/>
    </location>
</feature>
<protein>
    <submittedName>
        <fullName evidence="2">GDSL-like Lipase/Acylhydrolase</fullName>
    </submittedName>
</protein>
<dbReference type="SUPFAM" id="SSF52266">
    <property type="entry name" value="SGNH hydrolase"/>
    <property type="match status" value="1"/>
</dbReference>
<organism evidence="2 3">
    <name type="scientific">Rosistilla ulvae</name>
    <dbReference type="NCBI Taxonomy" id="1930277"/>
    <lineage>
        <taxon>Bacteria</taxon>
        <taxon>Pseudomonadati</taxon>
        <taxon>Planctomycetota</taxon>
        <taxon>Planctomycetia</taxon>
        <taxon>Pirellulales</taxon>
        <taxon>Pirellulaceae</taxon>
        <taxon>Rosistilla</taxon>
    </lineage>
</organism>
<dbReference type="PANTHER" id="PTHR30383">
    <property type="entry name" value="THIOESTERASE 1/PROTEASE 1/LYSOPHOSPHOLIPASE L1"/>
    <property type="match status" value="1"/>
</dbReference>
<dbReference type="Proteomes" id="UP000319557">
    <property type="component" value="Chromosome"/>
</dbReference>
<keyword evidence="1" id="KW-1133">Transmembrane helix</keyword>
<sequence>MYPINKASKHIARAGFWRVCRARGIAFRLIALAIGLLPLLMIESTLWVLDLPRAESRIEAIGEANGTRRLFLLNRATGRYEIAPDRLNLFRPDSFVAEKPADLRRVFVLGGSTVQGRPYQIETAFSTWLGLALQSCHPRHRWEVVNCGGVSYASYRVAAILDEVLQYQPDAIILYIGHNEFLERQSFGQLQRLPDWLVPSLSAVERMRTFQLLRSQIFADAALEPSTRELLTHNVDALLDNQGGLAEYHPDAPPREAVEEAFADNLDAMIAYCRQRNVPVIVCCPARNLVDCPPFKSEPLVPLDDSDQRAFDVAMATATDEQAAAADRIAALRTAQAIDPPNPSVAYRLGRLMLQAGEIETARQQLTLAADNDSCPLRIRSSMQSQIRAIAAQRQVPLLDVDRLMQSHSRNGLVGAKWMVDHVHPTVHGHQMIADALREIFVDQRLTTSDVDCQSNREAAYADHLRSLDESYFVRGQQRLEGLKQWAAGRAR</sequence>
<dbReference type="Gene3D" id="3.40.50.1110">
    <property type="entry name" value="SGNH hydrolase"/>
    <property type="match status" value="1"/>
</dbReference>
<evidence type="ECO:0000313" key="2">
    <source>
        <dbReference type="EMBL" id="QDS91148.1"/>
    </source>
</evidence>
<accession>A0A517M8E1</accession>
<dbReference type="PANTHER" id="PTHR30383:SF5">
    <property type="entry name" value="SGNH HYDROLASE-TYPE ESTERASE DOMAIN-CONTAINING PROTEIN"/>
    <property type="match status" value="1"/>
</dbReference>
<dbReference type="KEGG" id="ruv:EC9_53680"/>
<name>A0A517M8E1_9BACT</name>